<dbReference type="InterPro" id="IPR050378">
    <property type="entry name" value="Metallo-dep_Hydrolases_sf"/>
</dbReference>
<evidence type="ECO:0000256" key="1">
    <source>
        <dbReference type="SAM" id="MobiDB-lite"/>
    </source>
</evidence>
<feature type="chain" id="PRO_5046312486" evidence="2">
    <location>
        <begin position="21"/>
        <end position="471"/>
    </location>
</feature>
<dbReference type="PANTHER" id="PTHR11647:SF1">
    <property type="entry name" value="COLLAPSIN RESPONSE MEDIATOR PROTEIN"/>
    <property type="match status" value="1"/>
</dbReference>
<evidence type="ECO:0000256" key="2">
    <source>
        <dbReference type="SAM" id="SignalP"/>
    </source>
</evidence>
<dbReference type="Pfam" id="PF07969">
    <property type="entry name" value="Amidohydro_3"/>
    <property type="match status" value="1"/>
</dbReference>
<dbReference type="CDD" id="cd01309">
    <property type="entry name" value="Met_dep_hydrolase_C"/>
    <property type="match status" value="1"/>
</dbReference>
<reference evidence="4 5" key="1">
    <citation type="submission" date="2023-04" db="EMBL/GenBank/DDBJ databases">
        <title>Luteimonas endophyticus RD2P54.</title>
        <authorList>
            <person name="Sun J.-Q."/>
        </authorList>
    </citation>
    <scope>NUCLEOTIDE SEQUENCE [LARGE SCALE GENOMIC DNA]</scope>
    <source>
        <strain evidence="4 5">RD2P54</strain>
    </source>
</reference>
<dbReference type="InterPro" id="IPR013108">
    <property type="entry name" value="Amidohydro_3"/>
</dbReference>
<dbReference type="InterPro" id="IPR032466">
    <property type="entry name" value="Metal_Hydrolase"/>
</dbReference>
<dbReference type="Gene3D" id="3.20.20.140">
    <property type="entry name" value="Metal-dependent hydrolases"/>
    <property type="match status" value="1"/>
</dbReference>
<keyword evidence="5" id="KW-1185">Reference proteome</keyword>
<evidence type="ECO:0000313" key="5">
    <source>
        <dbReference type="Proteomes" id="UP001156940"/>
    </source>
</evidence>
<sequence length="471" mass="49958">MLRPLTTALAAVLLFAPAYAQDPRPSRFAEDPYASTYVPIAAPPVVITGATVLTGTGERLDGADVLFADGRIVAVGPGLEAPEGATRVDGTGKWVTPGLIDVHSHLGVYPSPGVGAHSDGNEMTAPVTAQVWAEHSVWPQDPGFGAALAGGITSLQILPGSANLVGGRGVTLKNVAATTVQGMKFPGAPHGLKMACGENPKRVYGEKGGPATRMGNVAGYRAAFIEATEYLAKHTPDEAPRSRWGRRAADEGEDDNGGKRDLKLDTLAGAINGDILVHIHCYRADEMAVMMDLAEEFDFRIAAFHHGVEAYKLSDQLAEAGICGALWADWWGFKMEALDGIQENIALVDRPANGCAIVHSDSSEGIQRLNQEAAKVMANAGRAGMEIAPERAIRWLTRNPAQSMGILEQTGTLEPGKMADVVLWNGNPFSVYAHAEQVWIDGARLYDRGDRSRQPVSDFMLGQGAVHGGAR</sequence>
<evidence type="ECO:0000313" key="4">
    <source>
        <dbReference type="EMBL" id="MDH5824621.1"/>
    </source>
</evidence>
<evidence type="ECO:0000259" key="3">
    <source>
        <dbReference type="Pfam" id="PF07969"/>
    </source>
</evidence>
<dbReference type="SUPFAM" id="SSF51556">
    <property type="entry name" value="Metallo-dependent hydrolases"/>
    <property type="match status" value="1"/>
</dbReference>
<protein>
    <submittedName>
        <fullName evidence="4">Amidohydrolase</fullName>
    </submittedName>
</protein>
<keyword evidence="2" id="KW-0732">Signal</keyword>
<feature type="domain" description="Amidohydrolase 3" evidence="3">
    <location>
        <begin position="384"/>
        <end position="446"/>
    </location>
</feature>
<gene>
    <name evidence="4" type="ORF">QFW77_16745</name>
</gene>
<dbReference type="SUPFAM" id="SSF51338">
    <property type="entry name" value="Composite domain of metallo-dependent hydrolases"/>
    <property type="match status" value="1"/>
</dbReference>
<dbReference type="PANTHER" id="PTHR11647">
    <property type="entry name" value="HYDRANTOINASE/DIHYDROPYRIMIDINASE FAMILY MEMBER"/>
    <property type="match status" value="1"/>
</dbReference>
<comment type="caution">
    <text evidence="4">The sequence shown here is derived from an EMBL/GenBank/DDBJ whole genome shotgun (WGS) entry which is preliminary data.</text>
</comment>
<dbReference type="Proteomes" id="UP001156940">
    <property type="component" value="Unassembled WGS sequence"/>
</dbReference>
<accession>A0ABT6JCR6</accession>
<dbReference type="RefSeq" id="WP_280575952.1">
    <property type="nucleotide sequence ID" value="NZ_JARXRM010000045.1"/>
</dbReference>
<dbReference type="EMBL" id="JARXRM010000045">
    <property type="protein sequence ID" value="MDH5824621.1"/>
    <property type="molecule type" value="Genomic_DNA"/>
</dbReference>
<dbReference type="InterPro" id="IPR011059">
    <property type="entry name" value="Metal-dep_hydrolase_composite"/>
</dbReference>
<organism evidence="4 5">
    <name type="scientific">Luteimonas endophytica</name>
    <dbReference type="NCBI Taxonomy" id="3042023"/>
    <lineage>
        <taxon>Bacteria</taxon>
        <taxon>Pseudomonadati</taxon>
        <taxon>Pseudomonadota</taxon>
        <taxon>Gammaproteobacteria</taxon>
        <taxon>Lysobacterales</taxon>
        <taxon>Lysobacteraceae</taxon>
        <taxon>Luteimonas</taxon>
    </lineage>
</organism>
<name>A0ABT6JCR6_9GAMM</name>
<proteinExistence type="predicted"/>
<dbReference type="Gene3D" id="2.30.40.10">
    <property type="entry name" value="Urease, subunit C, domain 1"/>
    <property type="match status" value="1"/>
</dbReference>
<feature type="region of interest" description="Disordered" evidence="1">
    <location>
        <begin position="236"/>
        <end position="260"/>
    </location>
</feature>
<feature type="signal peptide" evidence="2">
    <location>
        <begin position="1"/>
        <end position="20"/>
    </location>
</feature>